<evidence type="ECO:0000313" key="11">
    <source>
        <dbReference type="Proteomes" id="UP001230051"/>
    </source>
</evidence>
<keyword evidence="6" id="KW-0968">Cytoplasmic vesicle</keyword>
<dbReference type="GO" id="GO:0005576">
    <property type="term" value="C:extracellular region"/>
    <property type="evidence" value="ECO:0007669"/>
    <property type="project" value="UniProtKB-SubCell"/>
</dbReference>
<dbReference type="GO" id="GO:0001669">
    <property type="term" value="C:acrosomal vesicle"/>
    <property type="evidence" value="ECO:0007669"/>
    <property type="project" value="UniProtKB-SubCell"/>
</dbReference>
<proteinExistence type="inferred from homology"/>
<dbReference type="EMBL" id="JAGXEW010000020">
    <property type="protein sequence ID" value="KAK1160255.1"/>
    <property type="molecule type" value="Genomic_DNA"/>
</dbReference>
<feature type="transmembrane region" description="Helical" evidence="7">
    <location>
        <begin position="18"/>
        <end position="37"/>
    </location>
</feature>
<dbReference type="GO" id="GO:0001675">
    <property type="term" value="P:acrosome assembly"/>
    <property type="evidence" value="ECO:0007669"/>
    <property type="project" value="TreeGrafter"/>
</dbReference>
<dbReference type="Proteomes" id="UP001230051">
    <property type="component" value="Unassembled WGS sequence"/>
</dbReference>
<name>A0AAD8D0G3_ACIOX</name>
<dbReference type="GO" id="GO:0002199">
    <property type="term" value="C:zona pellucida receptor complex"/>
    <property type="evidence" value="ECO:0007669"/>
    <property type="project" value="TreeGrafter"/>
</dbReference>
<evidence type="ECO:0000256" key="3">
    <source>
        <dbReference type="ARBA" id="ARBA00007196"/>
    </source>
</evidence>
<evidence type="ECO:0000259" key="8">
    <source>
        <dbReference type="Pfam" id="PF07354"/>
    </source>
</evidence>
<dbReference type="PANTHER" id="PTHR15443">
    <property type="entry name" value="ZONA PELLUCIDA BINDING PROTEIN SP38"/>
    <property type="match status" value="1"/>
</dbReference>
<feature type="domain" description="Zona-pellucida-binding protein 1/2 C-terminal" evidence="9">
    <location>
        <begin position="304"/>
        <end position="322"/>
    </location>
</feature>
<dbReference type="GO" id="GO:0007339">
    <property type="term" value="P:binding of sperm to zona pellucida"/>
    <property type="evidence" value="ECO:0007669"/>
    <property type="project" value="InterPro"/>
</dbReference>
<keyword evidence="4" id="KW-0964">Secreted</keyword>
<gene>
    <name evidence="10" type="primary">Zpbp2</name>
    <name evidence="10" type="ORF">AOXY_G20375</name>
</gene>
<evidence type="ECO:0000259" key="9">
    <source>
        <dbReference type="Pfam" id="PF20626"/>
    </source>
</evidence>
<keyword evidence="7" id="KW-0812">Transmembrane</keyword>
<accession>A0AAD8D0G3</accession>
<keyword evidence="11" id="KW-1185">Reference proteome</keyword>
<dbReference type="Pfam" id="PF20626">
    <property type="entry name" value="EGF_Sp38_C"/>
    <property type="match status" value="1"/>
</dbReference>
<evidence type="ECO:0000256" key="4">
    <source>
        <dbReference type="ARBA" id="ARBA00022525"/>
    </source>
</evidence>
<evidence type="ECO:0000256" key="6">
    <source>
        <dbReference type="ARBA" id="ARBA00023329"/>
    </source>
</evidence>
<dbReference type="Pfam" id="PF07354">
    <property type="entry name" value="Sp38"/>
    <property type="match status" value="1"/>
</dbReference>
<comment type="caution">
    <text evidence="10">The sequence shown here is derived from an EMBL/GenBank/DDBJ whole genome shotgun (WGS) entry which is preliminary data.</text>
</comment>
<evidence type="ECO:0000256" key="7">
    <source>
        <dbReference type="SAM" id="Phobius"/>
    </source>
</evidence>
<comment type="subcellular location">
    <subcellularLocation>
        <location evidence="1">Cytoplasmic vesicle</location>
        <location evidence="1">Secretory vesicle</location>
        <location evidence="1">Acrosome</location>
    </subcellularLocation>
    <subcellularLocation>
        <location evidence="2">Secreted</location>
    </subcellularLocation>
</comment>
<dbReference type="InterPro" id="IPR048806">
    <property type="entry name" value="ZPBP1/2_N"/>
</dbReference>
<dbReference type="AlphaFoldDB" id="A0AAD8D0G3"/>
<protein>
    <submittedName>
        <fullName evidence="10">Zona pellucida-binding protein 2-like</fullName>
    </submittedName>
</protein>
<keyword evidence="7" id="KW-1133">Transmembrane helix</keyword>
<dbReference type="InterPro" id="IPR010857">
    <property type="entry name" value="Sp38-bd"/>
</dbReference>
<keyword evidence="7" id="KW-0472">Membrane</keyword>
<dbReference type="PANTHER" id="PTHR15443:SF4">
    <property type="entry name" value="ZONA PELLUCIDA-BINDING PROTEIN 2"/>
    <property type="match status" value="1"/>
</dbReference>
<comment type="similarity">
    <text evidence="3">Belongs to the zona pellucida-binding protein Sp38 family.</text>
</comment>
<evidence type="ECO:0000256" key="1">
    <source>
        <dbReference type="ARBA" id="ARBA00004218"/>
    </source>
</evidence>
<organism evidence="10 11">
    <name type="scientific">Acipenser oxyrinchus oxyrinchus</name>
    <dbReference type="NCBI Taxonomy" id="40147"/>
    <lineage>
        <taxon>Eukaryota</taxon>
        <taxon>Metazoa</taxon>
        <taxon>Chordata</taxon>
        <taxon>Craniata</taxon>
        <taxon>Vertebrata</taxon>
        <taxon>Euteleostomi</taxon>
        <taxon>Actinopterygii</taxon>
        <taxon>Chondrostei</taxon>
        <taxon>Acipenseriformes</taxon>
        <taxon>Acipenseridae</taxon>
        <taxon>Acipenser</taxon>
    </lineage>
</organism>
<dbReference type="InterPro" id="IPR048805">
    <property type="entry name" value="ZPBP1/2_C"/>
</dbReference>
<evidence type="ECO:0000256" key="2">
    <source>
        <dbReference type="ARBA" id="ARBA00004613"/>
    </source>
</evidence>
<feature type="domain" description="Zona-pellucida-binding protein 1/2 N-terminal" evidence="8">
    <location>
        <begin position="50"/>
        <end position="146"/>
    </location>
</feature>
<evidence type="ECO:0000256" key="5">
    <source>
        <dbReference type="ARBA" id="ARBA00023180"/>
    </source>
</evidence>
<sequence>MKTVWIRLPNVQTASLKYSIWTIVCFLLVVNVLHLGAQLDNAIFGRTTTPVTVYVKVRHDSPRLICMTEELAKREVMDPFFLWTGPDGRNIKDNSQVNLTNTGVLILNHKFQGSLSGVFTCTLNYRSMKSEKEKFVVLKFLIYGYRDPDFQYRFRSRFIAGDCRDGANNYFFDNMTVALKQLVAKLTCRVLNPQFECHVMKEPGAGLQTNLFITFTGTCMNLSAFGLILHVYSAVDPYGKGWELRCIQYHHDCEDETNNRVKMAQDLVQIFFEKQASILNQYSGKMPLIYYINGSLTSERIDSCRPGYGKNSEMHPNCTECCGKSPLLYIA</sequence>
<evidence type="ECO:0000313" key="10">
    <source>
        <dbReference type="EMBL" id="KAK1160255.1"/>
    </source>
</evidence>
<reference evidence="10" key="1">
    <citation type="submission" date="2022-02" db="EMBL/GenBank/DDBJ databases">
        <title>Atlantic sturgeon de novo genome assembly.</title>
        <authorList>
            <person name="Stock M."/>
            <person name="Klopp C."/>
            <person name="Guiguen Y."/>
            <person name="Cabau C."/>
            <person name="Parinello H."/>
            <person name="Santidrian Yebra-Pimentel E."/>
            <person name="Kuhl H."/>
            <person name="Dirks R.P."/>
            <person name="Guessner J."/>
            <person name="Wuertz S."/>
            <person name="Du K."/>
            <person name="Schartl M."/>
        </authorList>
    </citation>
    <scope>NUCLEOTIDE SEQUENCE</scope>
    <source>
        <strain evidence="10">STURGEONOMICS-FGT-2020</strain>
        <tissue evidence="10">Whole blood</tissue>
    </source>
</reference>
<keyword evidence="5" id="KW-0325">Glycoprotein</keyword>